<dbReference type="InterPro" id="IPR016181">
    <property type="entry name" value="Acyl_CoA_acyltransferase"/>
</dbReference>
<dbReference type="AlphaFoldDB" id="A0A923REN0"/>
<dbReference type="EMBL" id="JACONZ010000005">
    <property type="protein sequence ID" value="MBC5582377.1"/>
    <property type="molecule type" value="Genomic_DNA"/>
</dbReference>
<evidence type="ECO:0000313" key="5">
    <source>
        <dbReference type="Proteomes" id="UP000659630"/>
    </source>
</evidence>
<dbReference type="SUPFAM" id="SSF55729">
    <property type="entry name" value="Acyl-CoA N-acyltransferases (Nat)"/>
    <property type="match status" value="1"/>
</dbReference>
<proteinExistence type="predicted"/>
<keyword evidence="1" id="KW-0808">Transferase</keyword>
<evidence type="ECO:0000256" key="2">
    <source>
        <dbReference type="ARBA" id="ARBA00023315"/>
    </source>
</evidence>
<dbReference type="RefSeq" id="WP_186888740.1">
    <property type="nucleotide sequence ID" value="NZ_JACONZ010000005.1"/>
</dbReference>
<dbReference type="CDD" id="cd04301">
    <property type="entry name" value="NAT_SF"/>
    <property type="match status" value="1"/>
</dbReference>
<dbReference type="Gene3D" id="3.40.630.30">
    <property type="match status" value="1"/>
</dbReference>
<dbReference type="GO" id="GO:0016747">
    <property type="term" value="F:acyltransferase activity, transferring groups other than amino-acyl groups"/>
    <property type="evidence" value="ECO:0007669"/>
    <property type="project" value="InterPro"/>
</dbReference>
<keyword evidence="2" id="KW-0012">Acyltransferase</keyword>
<dbReference type="InterPro" id="IPR000182">
    <property type="entry name" value="GNAT_dom"/>
</dbReference>
<comment type="caution">
    <text evidence="4">The sequence shown here is derived from an EMBL/GenBank/DDBJ whole genome shotgun (WGS) entry which is preliminary data.</text>
</comment>
<dbReference type="PANTHER" id="PTHR43877">
    <property type="entry name" value="AMINOALKYLPHOSPHONATE N-ACETYLTRANSFERASE-RELATED-RELATED"/>
    <property type="match status" value="1"/>
</dbReference>
<evidence type="ECO:0000256" key="1">
    <source>
        <dbReference type="ARBA" id="ARBA00022679"/>
    </source>
</evidence>
<dbReference type="PROSITE" id="PS51186">
    <property type="entry name" value="GNAT"/>
    <property type="match status" value="1"/>
</dbReference>
<dbReference type="Pfam" id="PF00583">
    <property type="entry name" value="Acetyltransf_1"/>
    <property type="match status" value="1"/>
</dbReference>
<sequence length="142" mass="15816">MFVRSAREEDLPGLYALCCEQAARSLPQDVFAAVFRAAAKDAHRRLVVALEDEEIVGYADMQLELLLSRCALAAVFKEFYVRESMRGRGIGTGMLISLSGQAKSIGCGELEASCQRVNLKSQEFLERHGFVRSQHKFSKTVK</sequence>
<reference evidence="4" key="1">
    <citation type="submission" date="2020-08" db="EMBL/GenBank/DDBJ databases">
        <title>Genome public.</title>
        <authorList>
            <person name="Liu C."/>
            <person name="Sun Q."/>
        </authorList>
    </citation>
    <scope>NUCLEOTIDE SEQUENCE</scope>
    <source>
        <strain evidence="4">BX8</strain>
    </source>
</reference>
<name>A0A923REN0_9FIRM</name>
<protein>
    <submittedName>
        <fullName evidence="4">GNAT family N-acetyltransferase</fullName>
    </submittedName>
</protein>
<accession>A0A923REN0</accession>
<evidence type="ECO:0000259" key="3">
    <source>
        <dbReference type="PROSITE" id="PS51186"/>
    </source>
</evidence>
<evidence type="ECO:0000313" key="4">
    <source>
        <dbReference type="EMBL" id="MBC5582377.1"/>
    </source>
</evidence>
<gene>
    <name evidence="4" type="ORF">H8S23_12760</name>
</gene>
<organism evidence="4 5">
    <name type="scientific">Anaerofilum hominis</name>
    <dbReference type="NCBI Taxonomy" id="2763016"/>
    <lineage>
        <taxon>Bacteria</taxon>
        <taxon>Bacillati</taxon>
        <taxon>Bacillota</taxon>
        <taxon>Clostridia</taxon>
        <taxon>Eubacteriales</taxon>
        <taxon>Oscillospiraceae</taxon>
        <taxon>Anaerofilum</taxon>
    </lineage>
</organism>
<dbReference type="Proteomes" id="UP000659630">
    <property type="component" value="Unassembled WGS sequence"/>
</dbReference>
<feature type="domain" description="N-acetyltransferase" evidence="3">
    <location>
        <begin position="1"/>
        <end position="142"/>
    </location>
</feature>
<keyword evidence="5" id="KW-1185">Reference proteome</keyword>
<dbReference type="InterPro" id="IPR050832">
    <property type="entry name" value="Bact_Acetyltransf"/>
</dbReference>